<evidence type="ECO:0000313" key="3">
    <source>
        <dbReference type="Proteomes" id="UP000257109"/>
    </source>
</evidence>
<protein>
    <submittedName>
        <fullName evidence="2">Uncharacterized protein</fullName>
    </submittedName>
</protein>
<proteinExistence type="predicted"/>
<feature type="compositionally biased region" description="Polar residues" evidence="1">
    <location>
        <begin position="45"/>
        <end position="55"/>
    </location>
</feature>
<feature type="non-terminal residue" evidence="2">
    <location>
        <position position="1"/>
    </location>
</feature>
<gene>
    <name evidence="2" type="ORF">CR513_58049</name>
</gene>
<sequence>MERNQECQESFEKVKQYLESPPVLVPASPWGAFWGSEMTLGKNKPSITSARNSHNVSKDTQH</sequence>
<feature type="region of interest" description="Disordered" evidence="1">
    <location>
        <begin position="41"/>
        <end position="62"/>
    </location>
</feature>
<name>A0A371EBW4_MUCPR</name>
<comment type="caution">
    <text evidence="2">The sequence shown here is derived from an EMBL/GenBank/DDBJ whole genome shotgun (WGS) entry which is preliminary data.</text>
</comment>
<accession>A0A371EBW4</accession>
<reference evidence="2" key="1">
    <citation type="submission" date="2018-05" db="EMBL/GenBank/DDBJ databases">
        <title>Draft genome of Mucuna pruriens seed.</title>
        <authorList>
            <person name="Nnadi N.E."/>
            <person name="Vos R."/>
            <person name="Hasami M.H."/>
            <person name="Devisetty U.K."/>
            <person name="Aguiy J.C."/>
        </authorList>
    </citation>
    <scope>NUCLEOTIDE SEQUENCE [LARGE SCALE GENOMIC DNA]</scope>
    <source>
        <strain evidence="2">JCA_2017</strain>
    </source>
</reference>
<organism evidence="2 3">
    <name type="scientific">Mucuna pruriens</name>
    <name type="common">Velvet bean</name>
    <name type="synonym">Dolichos pruriens</name>
    <dbReference type="NCBI Taxonomy" id="157652"/>
    <lineage>
        <taxon>Eukaryota</taxon>
        <taxon>Viridiplantae</taxon>
        <taxon>Streptophyta</taxon>
        <taxon>Embryophyta</taxon>
        <taxon>Tracheophyta</taxon>
        <taxon>Spermatophyta</taxon>
        <taxon>Magnoliopsida</taxon>
        <taxon>eudicotyledons</taxon>
        <taxon>Gunneridae</taxon>
        <taxon>Pentapetalae</taxon>
        <taxon>rosids</taxon>
        <taxon>fabids</taxon>
        <taxon>Fabales</taxon>
        <taxon>Fabaceae</taxon>
        <taxon>Papilionoideae</taxon>
        <taxon>50 kb inversion clade</taxon>
        <taxon>NPAAA clade</taxon>
        <taxon>indigoferoid/millettioid clade</taxon>
        <taxon>Phaseoleae</taxon>
        <taxon>Mucuna</taxon>
    </lineage>
</organism>
<dbReference type="Proteomes" id="UP000257109">
    <property type="component" value="Unassembled WGS sequence"/>
</dbReference>
<dbReference type="EMBL" id="QJKJ01014854">
    <property type="protein sequence ID" value="RDX63523.1"/>
    <property type="molecule type" value="Genomic_DNA"/>
</dbReference>
<evidence type="ECO:0000256" key="1">
    <source>
        <dbReference type="SAM" id="MobiDB-lite"/>
    </source>
</evidence>
<evidence type="ECO:0000313" key="2">
    <source>
        <dbReference type="EMBL" id="RDX63523.1"/>
    </source>
</evidence>
<keyword evidence="3" id="KW-1185">Reference proteome</keyword>
<dbReference type="AlphaFoldDB" id="A0A371EBW4"/>